<proteinExistence type="predicted"/>
<dbReference type="EMBL" id="BARW01015535">
    <property type="protein sequence ID" value="GAI95895.1"/>
    <property type="molecule type" value="Genomic_DNA"/>
</dbReference>
<dbReference type="SUPFAM" id="SSF142764">
    <property type="entry name" value="YgbK-like"/>
    <property type="match status" value="1"/>
</dbReference>
<dbReference type="Gene3D" id="3.40.50.10840">
    <property type="entry name" value="Putative sugar-binding, N-terminal domain"/>
    <property type="match status" value="1"/>
</dbReference>
<name>X1U7S1_9ZZZZ</name>
<gene>
    <name evidence="2" type="ORF">S12H4_27239</name>
</gene>
<dbReference type="Pfam" id="PF07005">
    <property type="entry name" value="SBD_N"/>
    <property type="match status" value="1"/>
</dbReference>
<comment type="caution">
    <text evidence="2">The sequence shown here is derived from an EMBL/GenBank/DDBJ whole genome shotgun (WGS) entry which is preliminary data.</text>
</comment>
<sequence length="116" mass="12734">MVELLVLADDFTGALDTGVQFAQRNIPTLVSTRMEPLDQGVDEEISVVVLDLETRHLSPAEAAVRVRQVVQLAQRKGVESFYKKNDSTMRGNIGSELEALLEATGTSFLPFIPAYP</sequence>
<feature type="non-terminal residue" evidence="2">
    <location>
        <position position="116"/>
    </location>
</feature>
<dbReference type="InterPro" id="IPR010737">
    <property type="entry name" value="4-carb_acid_sugar_kinase_N"/>
</dbReference>
<dbReference type="InterPro" id="IPR037051">
    <property type="entry name" value="4-carb_acid_sugar_kinase_N_sf"/>
</dbReference>
<accession>X1U7S1</accession>
<reference evidence="2" key="1">
    <citation type="journal article" date="2014" name="Front. Microbiol.">
        <title>High frequency of phylogenetically diverse reductive dehalogenase-homologous genes in deep subseafloor sedimentary metagenomes.</title>
        <authorList>
            <person name="Kawai M."/>
            <person name="Futagami T."/>
            <person name="Toyoda A."/>
            <person name="Takaki Y."/>
            <person name="Nishi S."/>
            <person name="Hori S."/>
            <person name="Arai W."/>
            <person name="Tsubouchi T."/>
            <person name="Morono Y."/>
            <person name="Uchiyama I."/>
            <person name="Ito T."/>
            <person name="Fujiyama A."/>
            <person name="Inagaki F."/>
            <person name="Takami H."/>
        </authorList>
    </citation>
    <scope>NUCLEOTIDE SEQUENCE</scope>
    <source>
        <strain evidence="2">Expedition CK06-06</strain>
    </source>
</reference>
<dbReference type="AlphaFoldDB" id="X1U7S1"/>
<organism evidence="2">
    <name type="scientific">marine sediment metagenome</name>
    <dbReference type="NCBI Taxonomy" id="412755"/>
    <lineage>
        <taxon>unclassified sequences</taxon>
        <taxon>metagenomes</taxon>
        <taxon>ecological metagenomes</taxon>
    </lineage>
</organism>
<feature type="domain" description="Four-carbon acid sugar kinase N-terminal" evidence="1">
    <location>
        <begin position="4"/>
        <end position="116"/>
    </location>
</feature>
<evidence type="ECO:0000259" key="1">
    <source>
        <dbReference type="Pfam" id="PF07005"/>
    </source>
</evidence>
<evidence type="ECO:0000313" key="2">
    <source>
        <dbReference type="EMBL" id="GAI95895.1"/>
    </source>
</evidence>
<protein>
    <recommendedName>
        <fullName evidence="1">Four-carbon acid sugar kinase N-terminal domain-containing protein</fullName>
    </recommendedName>
</protein>